<keyword evidence="3" id="KW-1185">Reference proteome</keyword>
<keyword evidence="1" id="KW-1133">Transmembrane helix</keyword>
<proteinExistence type="predicted"/>
<dbReference type="Proteomes" id="UP000198796">
    <property type="component" value="Unassembled WGS sequence"/>
</dbReference>
<reference evidence="2 3" key="1">
    <citation type="submission" date="2016-10" db="EMBL/GenBank/DDBJ databases">
        <authorList>
            <person name="de Groot N.N."/>
        </authorList>
    </citation>
    <scope>NUCLEOTIDE SEQUENCE [LARGE SCALE GENOMIC DNA]</scope>
    <source>
        <strain evidence="2 3">DSM 29316</strain>
    </source>
</reference>
<feature type="transmembrane region" description="Helical" evidence="1">
    <location>
        <begin position="39"/>
        <end position="58"/>
    </location>
</feature>
<dbReference type="STRING" id="871651.SAMN05421688_2703"/>
<feature type="transmembrane region" description="Helical" evidence="1">
    <location>
        <begin position="70"/>
        <end position="89"/>
    </location>
</feature>
<evidence type="ECO:0000313" key="3">
    <source>
        <dbReference type="Proteomes" id="UP000198796"/>
    </source>
</evidence>
<dbReference type="RefSeq" id="WP_245752642.1">
    <property type="nucleotide sequence ID" value="NZ_FOJU01000004.1"/>
</dbReference>
<feature type="transmembrane region" description="Helical" evidence="1">
    <location>
        <begin position="227"/>
        <end position="248"/>
    </location>
</feature>
<protein>
    <submittedName>
        <fullName evidence="2">Uncharacterized protein</fullName>
    </submittedName>
</protein>
<dbReference type="AlphaFoldDB" id="A0A1I0Y3G2"/>
<feature type="transmembrane region" description="Helical" evidence="1">
    <location>
        <begin position="134"/>
        <end position="156"/>
    </location>
</feature>
<evidence type="ECO:0000256" key="1">
    <source>
        <dbReference type="SAM" id="Phobius"/>
    </source>
</evidence>
<feature type="transmembrane region" description="Helical" evidence="1">
    <location>
        <begin position="194"/>
        <end position="215"/>
    </location>
</feature>
<gene>
    <name evidence="2" type="ORF">SAMN05421688_2703</name>
</gene>
<organism evidence="2 3">
    <name type="scientific">Poseidonocella pacifica</name>
    <dbReference type="NCBI Taxonomy" id="871651"/>
    <lineage>
        <taxon>Bacteria</taxon>
        <taxon>Pseudomonadati</taxon>
        <taxon>Pseudomonadota</taxon>
        <taxon>Alphaproteobacteria</taxon>
        <taxon>Rhodobacterales</taxon>
        <taxon>Roseobacteraceae</taxon>
        <taxon>Poseidonocella</taxon>
    </lineage>
</organism>
<name>A0A1I0Y3G2_9RHOB</name>
<evidence type="ECO:0000313" key="2">
    <source>
        <dbReference type="EMBL" id="SFB06753.1"/>
    </source>
</evidence>
<keyword evidence="1" id="KW-0812">Transmembrane</keyword>
<accession>A0A1I0Y3G2</accession>
<dbReference type="EMBL" id="FOJU01000004">
    <property type="protein sequence ID" value="SFB06753.1"/>
    <property type="molecule type" value="Genomic_DNA"/>
</dbReference>
<sequence length="271" mass="29040">MERGLGALMRAILVALLLALPSLLLPGQRWADAPLAELLALSAAIFTFLEYGATAPSLVEFRGAAPVNRLRFITLFVLVLAVTLLFRHSVAPGAVTGLVAQAAQALRPWADLPVASLLPASLGAIPIDLREEMALAAALSFGLMAVLIVHMLAAIWLAPWSAPRNFNLWINLPLFTATRLAPASALYRSAGLSLLGALCFPVFAPLAVDMLVPIVDPHAFNDPQTTIWAITLWAFIPANLLMRATALLRVARYLGRGDAPRAWSDWFVPGA</sequence>
<keyword evidence="1" id="KW-0472">Membrane</keyword>